<dbReference type="InterPro" id="IPR050186">
    <property type="entry name" value="TPT_transporter"/>
</dbReference>
<feature type="transmembrane region" description="Helical" evidence="6">
    <location>
        <begin position="171"/>
        <end position="192"/>
    </location>
</feature>
<dbReference type="GO" id="GO:0016020">
    <property type="term" value="C:membrane"/>
    <property type="evidence" value="ECO:0007669"/>
    <property type="project" value="UniProtKB-SubCell"/>
</dbReference>
<evidence type="ECO:0000259" key="7">
    <source>
        <dbReference type="Pfam" id="PF03151"/>
    </source>
</evidence>
<dbReference type="PhylomeDB" id="R7Q9Y3"/>
<feature type="compositionally biased region" description="Low complexity" evidence="5">
    <location>
        <begin position="84"/>
        <end position="105"/>
    </location>
</feature>
<keyword evidence="3 6" id="KW-1133">Transmembrane helix</keyword>
<dbReference type="AlphaFoldDB" id="R7Q9Y3"/>
<feature type="transmembrane region" description="Helical" evidence="6">
    <location>
        <begin position="482"/>
        <end position="500"/>
    </location>
</feature>
<dbReference type="Gramene" id="CDF34216">
    <property type="protein sequence ID" value="CDF34216"/>
    <property type="gene ID" value="CHC_T00002811001"/>
</dbReference>
<feature type="compositionally biased region" description="Low complexity" evidence="5">
    <location>
        <begin position="47"/>
        <end position="57"/>
    </location>
</feature>
<feature type="domain" description="Sugar phosphate transporter" evidence="7">
    <location>
        <begin position="185"/>
        <end position="498"/>
    </location>
</feature>
<feature type="transmembrane region" description="Helical" evidence="6">
    <location>
        <begin position="298"/>
        <end position="317"/>
    </location>
</feature>
<evidence type="ECO:0000256" key="2">
    <source>
        <dbReference type="ARBA" id="ARBA00022692"/>
    </source>
</evidence>
<keyword evidence="9" id="KW-1185">Reference proteome</keyword>
<feature type="region of interest" description="Disordered" evidence="5">
    <location>
        <begin position="26"/>
        <end position="105"/>
    </location>
</feature>
<dbReference type="PANTHER" id="PTHR11132">
    <property type="entry name" value="SOLUTE CARRIER FAMILY 35"/>
    <property type="match status" value="1"/>
</dbReference>
<feature type="transmembrane region" description="Helical" evidence="6">
    <location>
        <begin position="391"/>
        <end position="414"/>
    </location>
</feature>
<name>R7Q9Y3_CHOCR</name>
<feature type="transmembrane region" description="Helical" evidence="6">
    <location>
        <begin position="212"/>
        <end position="233"/>
    </location>
</feature>
<feature type="transmembrane region" description="Helical" evidence="6">
    <location>
        <begin position="324"/>
        <end position="341"/>
    </location>
</feature>
<dbReference type="EMBL" id="HG001677">
    <property type="protein sequence ID" value="CDF34216.1"/>
    <property type="molecule type" value="Genomic_DNA"/>
</dbReference>
<organism evidence="8 9">
    <name type="scientific">Chondrus crispus</name>
    <name type="common">Carrageen Irish moss</name>
    <name type="synonym">Polymorpha crispa</name>
    <dbReference type="NCBI Taxonomy" id="2769"/>
    <lineage>
        <taxon>Eukaryota</taxon>
        <taxon>Rhodophyta</taxon>
        <taxon>Florideophyceae</taxon>
        <taxon>Rhodymeniophycidae</taxon>
        <taxon>Gigartinales</taxon>
        <taxon>Gigartinaceae</taxon>
        <taxon>Chondrus</taxon>
    </lineage>
</organism>
<dbReference type="RefSeq" id="XP_005714035.1">
    <property type="nucleotide sequence ID" value="XM_005713978.1"/>
</dbReference>
<evidence type="ECO:0000256" key="1">
    <source>
        <dbReference type="ARBA" id="ARBA00004141"/>
    </source>
</evidence>
<keyword evidence="2 6" id="KW-0812">Transmembrane</keyword>
<sequence length="532" mass="57033">MSTTAFASPARLPMPAGSLTLLCRPYKPAITHRRPRRRSTPYAALGASSNPPADDSNPPTPPPKNRDANQPSDLPPYDPGAPGAASVSPSDAISSPPPSSLADSPSFAALRDPAITVEIFKSVPASLVDASGALQISDGSFGASPVVPRRLVRRRPTGKKKLDFQYLRRQLAAGFDSGVGATLLLMALFVLWYWSNTVFNVYNKQVLKVFPYPLTCTVVQFAVAGGVMAAFWLFRLKKPPKLNGFLLRFATPLAVLHAAGFLLTNMSLGKVSVAFTHTVKSTEPFFSFALTPSILGDIPTWGILVSLFPIVAGVALASANEVSFNWIGLFAALGSNLALQWRNVLSKKLMDTSSGDRTATDRNGKERIVTEEEESTLSSLDNVNLFSTMSILAFFVLLPICFFWEGVPLAGAAVSQATTGISTTRLYRMLTVAGACRCLDVLSSYMILRKVSPVTHSVGNCVKRAVVIATSIIIFKTKVNALNIAGTLLALFGVFMYSIIVSACKQNSFGPDSPFCKPIYEPELELTEGGGI</sequence>
<evidence type="ECO:0000256" key="3">
    <source>
        <dbReference type="ARBA" id="ARBA00022989"/>
    </source>
</evidence>
<evidence type="ECO:0000256" key="5">
    <source>
        <dbReference type="SAM" id="MobiDB-lite"/>
    </source>
</evidence>
<dbReference type="KEGG" id="ccp:CHC_T00002811001"/>
<accession>R7Q9Y3</accession>
<dbReference type="Pfam" id="PF03151">
    <property type="entry name" value="TPT"/>
    <property type="match status" value="1"/>
</dbReference>
<dbReference type="GeneID" id="17321751"/>
<gene>
    <name evidence="8" type="ORF">CHC_T00002811001</name>
</gene>
<dbReference type="InterPro" id="IPR004853">
    <property type="entry name" value="Sugar_P_trans_dom"/>
</dbReference>
<dbReference type="InterPro" id="IPR037185">
    <property type="entry name" value="EmrE-like"/>
</dbReference>
<feature type="transmembrane region" description="Helical" evidence="6">
    <location>
        <begin position="245"/>
        <end position="263"/>
    </location>
</feature>
<evidence type="ECO:0000313" key="9">
    <source>
        <dbReference type="Proteomes" id="UP000012073"/>
    </source>
</evidence>
<evidence type="ECO:0000313" key="8">
    <source>
        <dbReference type="EMBL" id="CDF34216.1"/>
    </source>
</evidence>
<evidence type="ECO:0000256" key="6">
    <source>
        <dbReference type="SAM" id="Phobius"/>
    </source>
</evidence>
<reference evidence="9" key="1">
    <citation type="journal article" date="2013" name="Proc. Natl. Acad. Sci. U.S.A.">
        <title>Genome structure and metabolic features in the red seaweed Chondrus crispus shed light on evolution of the Archaeplastida.</title>
        <authorList>
            <person name="Collen J."/>
            <person name="Porcel B."/>
            <person name="Carre W."/>
            <person name="Ball S.G."/>
            <person name="Chaparro C."/>
            <person name="Tonon T."/>
            <person name="Barbeyron T."/>
            <person name="Michel G."/>
            <person name="Noel B."/>
            <person name="Valentin K."/>
            <person name="Elias M."/>
            <person name="Artiguenave F."/>
            <person name="Arun A."/>
            <person name="Aury J.M."/>
            <person name="Barbosa-Neto J.F."/>
            <person name="Bothwell J.H."/>
            <person name="Bouget F.Y."/>
            <person name="Brillet L."/>
            <person name="Cabello-Hurtado F."/>
            <person name="Capella-Gutierrez S."/>
            <person name="Charrier B."/>
            <person name="Cladiere L."/>
            <person name="Cock J.M."/>
            <person name="Coelho S.M."/>
            <person name="Colleoni C."/>
            <person name="Czjzek M."/>
            <person name="Da Silva C."/>
            <person name="Delage L."/>
            <person name="Denoeud F."/>
            <person name="Deschamps P."/>
            <person name="Dittami S.M."/>
            <person name="Gabaldon T."/>
            <person name="Gachon C.M."/>
            <person name="Groisillier A."/>
            <person name="Herve C."/>
            <person name="Jabbari K."/>
            <person name="Katinka M."/>
            <person name="Kloareg B."/>
            <person name="Kowalczyk N."/>
            <person name="Labadie K."/>
            <person name="Leblanc C."/>
            <person name="Lopez P.J."/>
            <person name="McLachlan D.H."/>
            <person name="Meslet-Cladiere L."/>
            <person name="Moustafa A."/>
            <person name="Nehr Z."/>
            <person name="Nyvall Collen P."/>
            <person name="Panaud O."/>
            <person name="Partensky F."/>
            <person name="Poulain J."/>
            <person name="Rensing S.A."/>
            <person name="Rousvoal S."/>
            <person name="Samson G."/>
            <person name="Symeonidi A."/>
            <person name="Weissenbach J."/>
            <person name="Zambounis A."/>
            <person name="Wincker P."/>
            <person name="Boyen C."/>
        </authorList>
    </citation>
    <scope>NUCLEOTIDE SEQUENCE [LARGE SCALE GENOMIC DNA]</scope>
    <source>
        <strain evidence="9">cv. Stackhouse</strain>
    </source>
</reference>
<dbReference type="Proteomes" id="UP000012073">
    <property type="component" value="Unassembled WGS sequence"/>
</dbReference>
<feature type="compositionally biased region" description="Basic residues" evidence="5">
    <location>
        <begin position="30"/>
        <end position="39"/>
    </location>
</feature>
<dbReference type="OrthoDB" id="6418713at2759"/>
<dbReference type="SUPFAM" id="SSF103481">
    <property type="entry name" value="Multidrug resistance efflux transporter EmrE"/>
    <property type="match status" value="1"/>
</dbReference>
<comment type="subcellular location">
    <subcellularLocation>
        <location evidence="1">Membrane</location>
        <topology evidence="1">Multi-pass membrane protein</topology>
    </subcellularLocation>
</comment>
<proteinExistence type="predicted"/>
<keyword evidence="4 6" id="KW-0472">Membrane</keyword>
<evidence type="ECO:0000256" key="4">
    <source>
        <dbReference type="ARBA" id="ARBA00023136"/>
    </source>
</evidence>
<protein>
    <recommendedName>
        <fullName evidence="7">Sugar phosphate transporter domain-containing protein</fullName>
    </recommendedName>
</protein>